<dbReference type="HOGENOM" id="CLU_024079_1_0_1"/>
<dbReference type="PANTHER" id="PTHR48171:SF1">
    <property type="entry name" value="VACUOLAR PROTEIN SORTING-ASSOCIATED PROTEIN 62"/>
    <property type="match status" value="1"/>
</dbReference>
<proteinExistence type="predicted"/>
<evidence type="ECO:0000256" key="1">
    <source>
        <dbReference type="SAM" id="SignalP"/>
    </source>
</evidence>
<accession>F4RVN0</accession>
<sequence>MITCPTRLHSHYILIGLNVLSSVLLELRAFSLPDPKVDFLPNQTLPSYALEFAPYVYLHSQEIFYPADIKSFLTNVAPEVNYTVIPQFPSVMGSSSETYLHADKLGQGPDQSKVYLTSQSDIFKEPKDPWLYGVGPPDSTGKSKAAAIIIAMDKSQQVGPGWVDVFYLFFYAYNQGNYFYNNRFGDHVGDWEHTMIRFRDGKPVYVAPEAHGGEVVLGNGAFNFDVLEKKDNRPIMYPEVGIQNYTGLQIPIYDVTDKGHLWDLTQNYQAYYYSNEAGFSYTGDTPQAAQDPNGLGWLEFLGYWGDQKYPISNPHQTCIGSECFYDDGPLGPQSKSLSRGYICSSSDCKPQEHLPSILHTLSSPSNSANSSASHLLTGLNTLFTLSSSILIIILINHTAFLI</sequence>
<dbReference type="InParanoid" id="F4RVN0"/>
<organism evidence="3">
    <name type="scientific">Melampsora larici-populina (strain 98AG31 / pathotype 3-4-7)</name>
    <name type="common">Poplar leaf rust fungus</name>
    <dbReference type="NCBI Taxonomy" id="747676"/>
    <lineage>
        <taxon>Eukaryota</taxon>
        <taxon>Fungi</taxon>
        <taxon>Dikarya</taxon>
        <taxon>Basidiomycota</taxon>
        <taxon>Pucciniomycotina</taxon>
        <taxon>Pucciniomycetes</taxon>
        <taxon>Pucciniales</taxon>
        <taxon>Melampsoraceae</taxon>
        <taxon>Melampsora</taxon>
    </lineage>
</organism>
<dbReference type="EMBL" id="GL883124">
    <property type="protein sequence ID" value="EGG03552.1"/>
    <property type="molecule type" value="Genomic_DNA"/>
</dbReference>
<evidence type="ECO:0000313" key="3">
    <source>
        <dbReference type="Proteomes" id="UP000001072"/>
    </source>
</evidence>
<reference evidence="3" key="1">
    <citation type="journal article" date="2011" name="Proc. Natl. Acad. Sci. U.S.A.">
        <title>Obligate biotrophy features unraveled by the genomic analysis of rust fungi.</title>
        <authorList>
            <person name="Duplessis S."/>
            <person name="Cuomo C.A."/>
            <person name="Lin Y.-C."/>
            <person name="Aerts A."/>
            <person name="Tisserant E."/>
            <person name="Veneault-Fourrey C."/>
            <person name="Joly D.L."/>
            <person name="Hacquard S."/>
            <person name="Amselem J."/>
            <person name="Cantarel B.L."/>
            <person name="Chiu R."/>
            <person name="Coutinho P.M."/>
            <person name="Feau N."/>
            <person name="Field M."/>
            <person name="Frey P."/>
            <person name="Gelhaye E."/>
            <person name="Goldberg J."/>
            <person name="Grabherr M.G."/>
            <person name="Kodira C.D."/>
            <person name="Kohler A."/>
            <person name="Kuees U."/>
            <person name="Lindquist E.A."/>
            <person name="Lucas S.M."/>
            <person name="Mago R."/>
            <person name="Mauceli E."/>
            <person name="Morin E."/>
            <person name="Murat C."/>
            <person name="Pangilinan J.L."/>
            <person name="Park R."/>
            <person name="Pearson M."/>
            <person name="Quesneville H."/>
            <person name="Rouhier N."/>
            <person name="Sakthikumar S."/>
            <person name="Salamov A.A."/>
            <person name="Schmutz J."/>
            <person name="Selles B."/>
            <person name="Shapiro H."/>
            <person name="Tanguay P."/>
            <person name="Tuskan G.A."/>
            <person name="Henrissat B."/>
            <person name="Van de Peer Y."/>
            <person name="Rouze P."/>
            <person name="Ellis J.G."/>
            <person name="Dodds P.N."/>
            <person name="Schein J.E."/>
            <person name="Zhong S."/>
            <person name="Hamelin R.C."/>
            <person name="Grigoriev I.V."/>
            <person name="Szabo L.J."/>
            <person name="Martin F."/>
        </authorList>
    </citation>
    <scope>NUCLEOTIDE SEQUENCE [LARGE SCALE GENOMIC DNA]</scope>
    <source>
        <strain evidence="3">98AG31 / pathotype 3-4-7</strain>
    </source>
</reference>
<protein>
    <recommendedName>
        <fullName evidence="4">Vacuolar protein sorting-associated protein 62</fullName>
    </recommendedName>
</protein>
<feature type="chain" id="PRO_5003315606" description="Vacuolar protein sorting-associated protein 62" evidence="1">
    <location>
        <begin position="30"/>
        <end position="402"/>
    </location>
</feature>
<gene>
    <name evidence="2" type="ORF">MELLADRAFT_90096</name>
</gene>
<dbReference type="VEuPathDB" id="FungiDB:MELLADRAFT_90096"/>
<feature type="signal peptide" evidence="1">
    <location>
        <begin position="1"/>
        <end position="29"/>
    </location>
</feature>
<dbReference type="AlphaFoldDB" id="F4RVN0"/>
<dbReference type="eggNOG" id="ENOG502RJPB">
    <property type="taxonomic scope" value="Eukaryota"/>
</dbReference>
<dbReference type="KEGG" id="mlr:MELLADRAFT_90096"/>
<dbReference type="RefSeq" id="XP_007413346.1">
    <property type="nucleotide sequence ID" value="XM_007413284.1"/>
</dbReference>
<keyword evidence="1" id="KW-0732">Signal</keyword>
<evidence type="ECO:0008006" key="4">
    <source>
        <dbReference type="Google" id="ProtNLM"/>
    </source>
</evidence>
<evidence type="ECO:0000313" key="2">
    <source>
        <dbReference type="EMBL" id="EGG03552.1"/>
    </source>
</evidence>
<dbReference type="OrthoDB" id="188042at2759"/>
<keyword evidence="3" id="KW-1185">Reference proteome</keyword>
<dbReference type="Proteomes" id="UP000001072">
    <property type="component" value="Unassembled WGS sequence"/>
</dbReference>
<name>F4RVN0_MELLP</name>
<dbReference type="GeneID" id="18935449"/>
<dbReference type="PANTHER" id="PTHR48171">
    <property type="entry name" value="DUF946 FAMILY PROTEIN"/>
    <property type="match status" value="1"/>
</dbReference>